<comment type="caution">
    <text evidence="2">The sequence shown here is derived from an EMBL/GenBank/DDBJ whole genome shotgun (WGS) entry which is preliminary data.</text>
</comment>
<protein>
    <recommendedName>
        <fullName evidence="1">CID domain-containing protein</fullName>
    </recommendedName>
</protein>
<organism evidence="2 3">
    <name type="scientific">Phytophthora cactorum</name>
    <dbReference type="NCBI Taxonomy" id="29920"/>
    <lineage>
        <taxon>Eukaryota</taxon>
        <taxon>Sar</taxon>
        <taxon>Stramenopiles</taxon>
        <taxon>Oomycota</taxon>
        <taxon>Peronosporomycetes</taxon>
        <taxon>Peronosporales</taxon>
        <taxon>Peronosporaceae</taxon>
        <taxon>Phytophthora</taxon>
    </lineage>
</organism>
<dbReference type="EMBL" id="JAENGZ010000166">
    <property type="protein sequence ID" value="KAG6966690.1"/>
    <property type="molecule type" value="Genomic_DNA"/>
</dbReference>
<accession>A0A8T1USI8</accession>
<evidence type="ECO:0000259" key="1">
    <source>
        <dbReference type="PROSITE" id="PS51391"/>
    </source>
</evidence>
<evidence type="ECO:0000313" key="2">
    <source>
        <dbReference type="EMBL" id="KAG6966690.1"/>
    </source>
</evidence>
<dbReference type="Pfam" id="PF04818">
    <property type="entry name" value="CID"/>
    <property type="match status" value="1"/>
</dbReference>
<reference evidence="2" key="1">
    <citation type="submission" date="2021-01" db="EMBL/GenBank/DDBJ databases">
        <title>Phytophthora aleatoria, a newly-described species from Pinus radiata is distinct from Phytophthora cactorum isolates based on comparative genomics.</title>
        <authorList>
            <person name="Mcdougal R."/>
            <person name="Panda P."/>
            <person name="Williams N."/>
            <person name="Studholme D.J."/>
        </authorList>
    </citation>
    <scope>NUCLEOTIDE SEQUENCE</scope>
    <source>
        <strain evidence="2">NZFS 3830</strain>
    </source>
</reference>
<evidence type="ECO:0000313" key="3">
    <source>
        <dbReference type="Proteomes" id="UP000688947"/>
    </source>
</evidence>
<dbReference type="SMART" id="SM00582">
    <property type="entry name" value="RPR"/>
    <property type="match status" value="1"/>
</dbReference>
<proteinExistence type="predicted"/>
<name>A0A8T1USI8_9STRA</name>
<feature type="domain" description="CID" evidence="1">
    <location>
        <begin position="1"/>
        <end position="141"/>
    </location>
</feature>
<dbReference type="OrthoDB" id="10069473at2759"/>
<sequence>MPTMEEFLADLRELDETQERVEAVSDGMMRAQRSGDASQAREMVESWIQALRASDFQSERVAFLYVANHVLQKTLFGESEAIKTPLCVELFSQHLEEAVALVCNSPMDRQNVTRLLELWHEKEIFSDVQVLKMWRCTGEDIPGFLEAAAAADGEADAKQSKMTGNDVDMEELPVNQDPAGELHHVLPMKLNSHSANPVLDVLKKIDHHKTAVKFLDLQIKQRHQFLLKDTAMRYQTAADIVADRATASSQIKQRAEDCLRLVKVRNKFIREVGKLKAQLTEAIANMIDYEEEAATKIEQKLEQCDEIDLGLMDVTDHQKQFSEEWSRARFVSRERRKQREEIQRQKDEEIARLHQEAIAESAMHAMNLEADINFNSASELQSLSKEFKDRPQEKDTKTDNENELVWNPIRKELVPLRSLNVDWEDWRDH</sequence>
<dbReference type="Proteomes" id="UP000688947">
    <property type="component" value="Unassembled WGS sequence"/>
</dbReference>
<dbReference type="InterPro" id="IPR006569">
    <property type="entry name" value="CID_dom"/>
</dbReference>
<gene>
    <name evidence="2" type="ORF">JG687_00004697</name>
</gene>
<dbReference type="AlphaFoldDB" id="A0A8T1USI8"/>
<dbReference type="PROSITE" id="PS51391">
    <property type="entry name" value="CID"/>
    <property type="match status" value="1"/>
</dbReference>
<dbReference type="VEuPathDB" id="FungiDB:PC110_g6173"/>